<reference evidence="5 6" key="1">
    <citation type="submission" date="2017-09" db="EMBL/GenBank/DDBJ databases">
        <title>Arcobacter canalis sp. nov., a new species isolated from a water canal contaminated with urban sewage.</title>
        <authorList>
            <person name="Perez-Cataluna A."/>
            <person name="Salas-Masso N."/>
            <person name="Figueras M.J."/>
        </authorList>
    </citation>
    <scope>NUCLEOTIDE SEQUENCE [LARGE SCALE GENOMIC DNA]</scope>
    <source>
        <strain evidence="5 6">F98-3</strain>
    </source>
</reference>
<dbReference type="Gene3D" id="3.40.50.300">
    <property type="entry name" value="P-loop containing nucleotide triphosphate hydrolases"/>
    <property type="match status" value="1"/>
</dbReference>
<keyword evidence="2" id="KW-0547">Nucleotide-binding</keyword>
<dbReference type="GO" id="GO:0016887">
    <property type="term" value="F:ATP hydrolysis activity"/>
    <property type="evidence" value="ECO:0007669"/>
    <property type="project" value="InterPro"/>
</dbReference>
<dbReference type="SMART" id="SM00382">
    <property type="entry name" value="AAA"/>
    <property type="match status" value="1"/>
</dbReference>
<dbReference type="CDD" id="cd03225">
    <property type="entry name" value="ABC_cobalt_CbiO_domain1"/>
    <property type="match status" value="1"/>
</dbReference>
<dbReference type="InterPro" id="IPR027417">
    <property type="entry name" value="P-loop_NTPase"/>
</dbReference>
<dbReference type="EMBL" id="NXFY01000001">
    <property type="protein sequence ID" value="PHO19213.1"/>
    <property type="molecule type" value="Genomic_DNA"/>
</dbReference>
<dbReference type="SUPFAM" id="SSF52540">
    <property type="entry name" value="P-loop containing nucleoside triphosphate hydrolases"/>
    <property type="match status" value="1"/>
</dbReference>
<comment type="caution">
    <text evidence="5">The sequence shown here is derived from an EMBL/GenBank/DDBJ whole genome shotgun (WGS) entry which is preliminary data.</text>
</comment>
<protein>
    <recommendedName>
        <fullName evidence="4">ABC transporter domain-containing protein</fullName>
    </recommendedName>
</protein>
<evidence type="ECO:0000256" key="2">
    <source>
        <dbReference type="ARBA" id="ARBA00022741"/>
    </source>
</evidence>
<dbReference type="InterPro" id="IPR050093">
    <property type="entry name" value="ABC_SmlMolc_Importer"/>
</dbReference>
<accession>A0A2G1DL16</accession>
<gene>
    <name evidence="5" type="ORF">CPU12_00075</name>
</gene>
<sequence>MGIMKHLYELENITYFHEDKKVLNIDKLILDEKQIIGVFGPNGSGKSTLFSLISFINKPKNGNIYFQGKDSKKLEHKNKQDVVILPQNPYLLKKSVYENIIYGLKLRNDTNNLNYRVDEALSQVGLTSSFKYRYYNQLSGGEAQRVALAARLILKPKVLILDEPTSGVDTNSAQLIKEAIFLAKQKWDTTLIISSHDHNWLNHTCDKKIALFQGNLVESGSINLIFPPWQKDENANLVKEFIDNQKIVFENSNSKKKDSIVMINSKDIYINCKDEKNSLDAVISSIYKDPLENKMQVEFVIGGITFNIKLSKEEIKDNELFPGSDIKVKIDTSKVCWI</sequence>
<organism evidence="5 6">
    <name type="scientific">Malaciobacter molluscorum LMG 25693</name>
    <dbReference type="NCBI Taxonomy" id="870501"/>
    <lineage>
        <taxon>Bacteria</taxon>
        <taxon>Pseudomonadati</taxon>
        <taxon>Campylobacterota</taxon>
        <taxon>Epsilonproteobacteria</taxon>
        <taxon>Campylobacterales</taxon>
        <taxon>Arcobacteraceae</taxon>
        <taxon>Malaciobacter</taxon>
    </lineage>
</organism>
<dbReference type="GO" id="GO:0055085">
    <property type="term" value="P:transmembrane transport"/>
    <property type="evidence" value="ECO:0007669"/>
    <property type="project" value="InterPro"/>
</dbReference>
<dbReference type="PROSITE" id="PS50893">
    <property type="entry name" value="ABC_TRANSPORTER_2"/>
    <property type="match status" value="1"/>
</dbReference>
<dbReference type="Proteomes" id="UP000221222">
    <property type="component" value="Unassembled WGS sequence"/>
</dbReference>
<keyword evidence="6" id="KW-1185">Reference proteome</keyword>
<dbReference type="PANTHER" id="PTHR42781">
    <property type="entry name" value="SPERMIDINE/PUTRESCINE IMPORT ATP-BINDING PROTEIN POTA"/>
    <property type="match status" value="1"/>
</dbReference>
<dbReference type="GO" id="GO:0016020">
    <property type="term" value="C:membrane"/>
    <property type="evidence" value="ECO:0007669"/>
    <property type="project" value="InterPro"/>
</dbReference>
<evidence type="ECO:0000256" key="1">
    <source>
        <dbReference type="ARBA" id="ARBA00022448"/>
    </source>
</evidence>
<dbReference type="Pfam" id="PF00005">
    <property type="entry name" value="ABC_tran"/>
    <property type="match status" value="1"/>
</dbReference>
<dbReference type="InterPro" id="IPR003593">
    <property type="entry name" value="AAA+_ATPase"/>
</dbReference>
<keyword evidence="1" id="KW-0813">Transport</keyword>
<proteinExistence type="predicted"/>
<dbReference type="AlphaFoldDB" id="A0A2G1DL16"/>
<dbReference type="InterPro" id="IPR003439">
    <property type="entry name" value="ABC_transporter-like_ATP-bd"/>
</dbReference>
<dbReference type="GO" id="GO:0005524">
    <property type="term" value="F:ATP binding"/>
    <property type="evidence" value="ECO:0007669"/>
    <property type="project" value="UniProtKB-KW"/>
</dbReference>
<evidence type="ECO:0000256" key="3">
    <source>
        <dbReference type="ARBA" id="ARBA00022840"/>
    </source>
</evidence>
<evidence type="ECO:0000313" key="5">
    <source>
        <dbReference type="EMBL" id="PHO19213.1"/>
    </source>
</evidence>
<evidence type="ECO:0000259" key="4">
    <source>
        <dbReference type="PROSITE" id="PS50893"/>
    </source>
</evidence>
<keyword evidence="3" id="KW-0067">ATP-binding</keyword>
<dbReference type="PANTHER" id="PTHR42781:SF9">
    <property type="entry name" value="AMINO ACID ABC TRANSPORTER, ATP-BINDING PROTEIN-RELATED"/>
    <property type="match status" value="1"/>
</dbReference>
<evidence type="ECO:0000313" key="6">
    <source>
        <dbReference type="Proteomes" id="UP000221222"/>
    </source>
</evidence>
<dbReference type="InterPro" id="IPR015856">
    <property type="entry name" value="ABC_transpr_CbiO/EcfA_su"/>
</dbReference>
<feature type="domain" description="ABC transporter" evidence="4">
    <location>
        <begin position="8"/>
        <end position="238"/>
    </location>
</feature>
<name>A0A2G1DL16_9BACT</name>